<feature type="domain" description="BON" evidence="5">
    <location>
        <begin position="18"/>
        <end position="87"/>
    </location>
</feature>
<dbReference type="Pfam" id="PF04972">
    <property type="entry name" value="BON"/>
    <property type="match status" value="1"/>
</dbReference>
<evidence type="ECO:0000313" key="7">
    <source>
        <dbReference type="EMBL" id="CAA9494176.1"/>
    </source>
</evidence>
<comment type="subcellular location">
    <subcellularLocation>
        <location evidence="1">Cytoplasm</location>
    </subcellularLocation>
</comment>
<reference evidence="7" key="1">
    <citation type="submission" date="2020-02" db="EMBL/GenBank/DDBJ databases">
        <authorList>
            <person name="Meier V. D."/>
        </authorList>
    </citation>
    <scope>NUCLEOTIDE SEQUENCE</scope>
    <source>
        <strain evidence="7">AVDCRST_MAG39</strain>
    </source>
</reference>
<feature type="compositionally biased region" description="Low complexity" evidence="4">
    <location>
        <begin position="84"/>
        <end position="100"/>
    </location>
</feature>
<dbReference type="InterPro" id="IPR036779">
    <property type="entry name" value="LysM_dom_sf"/>
</dbReference>
<dbReference type="PROSITE" id="PS50914">
    <property type="entry name" value="BON"/>
    <property type="match status" value="1"/>
</dbReference>
<protein>
    <recommendedName>
        <fullName evidence="3">Potassium binding protein Kbp</fullName>
    </recommendedName>
</protein>
<dbReference type="CDD" id="cd00118">
    <property type="entry name" value="LysM"/>
    <property type="match status" value="1"/>
</dbReference>
<evidence type="ECO:0000256" key="1">
    <source>
        <dbReference type="ARBA" id="ARBA00004496"/>
    </source>
</evidence>
<proteinExistence type="predicted"/>
<feature type="region of interest" description="Disordered" evidence="4">
    <location>
        <begin position="77"/>
        <end position="114"/>
    </location>
</feature>
<name>A0A6J4SI78_9SPHN</name>
<dbReference type="PANTHER" id="PTHR34700:SF8">
    <property type="entry name" value="POTASSIUM BINDING PROTEIN KBP"/>
    <property type="match status" value="1"/>
</dbReference>
<evidence type="ECO:0000259" key="5">
    <source>
        <dbReference type="PROSITE" id="PS50914"/>
    </source>
</evidence>
<dbReference type="Pfam" id="PF01476">
    <property type="entry name" value="LysM"/>
    <property type="match status" value="1"/>
</dbReference>
<dbReference type="NCBIfam" id="NF008399">
    <property type="entry name" value="PRK11198.1"/>
    <property type="match status" value="1"/>
</dbReference>
<dbReference type="PROSITE" id="PS51782">
    <property type="entry name" value="LYSM"/>
    <property type="match status" value="1"/>
</dbReference>
<dbReference type="SUPFAM" id="SSF54106">
    <property type="entry name" value="LysM domain"/>
    <property type="match status" value="1"/>
</dbReference>
<dbReference type="AlphaFoldDB" id="A0A6J4SI78"/>
<accession>A0A6J4SI78</accession>
<organism evidence="7">
    <name type="scientific">uncultured Sphingomonadaceae bacterium</name>
    <dbReference type="NCBI Taxonomy" id="169976"/>
    <lineage>
        <taxon>Bacteria</taxon>
        <taxon>Pseudomonadati</taxon>
        <taxon>Pseudomonadota</taxon>
        <taxon>Alphaproteobacteria</taxon>
        <taxon>Sphingomonadales</taxon>
        <taxon>Sphingomonadaceae</taxon>
        <taxon>environmental samples</taxon>
    </lineage>
</organism>
<evidence type="ECO:0000256" key="4">
    <source>
        <dbReference type="SAM" id="MobiDB-lite"/>
    </source>
</evidence>
<sequence length="157" mass="16856">MGLFDFFKRDKGKKLFQENAAAEAKAQAIRQEIARLGLPGNITVAVEGSRVKVGGSVPDEATRRKLMVITGNVQGIDSVDDQMQPQQPAPAAQGGAAPTAPSAPPRVHTVESGDSLSKIAKQYYGDPNQYPKIFQANTPMIKDPDEIYPGQVLLIPD</sequence>
<dbReference type="FunFam" id="3.10.350.10:FF:000001">
    <property type="entry name" value="Peptidoglycan-binding protein LysM"/>
    <property type="match status" value="1"/>
</dbReference>
<dbReference type="SMART" id="SM00257">
    <property type="entry name" value="LysM"/>
    <property type="match status" value="1"/>
</dbReference>
<feature type="domain" description="LysM" evidence="6">
    <location>
        <begin position="106"/>
        <end position="155"/>
    </location>
</feature>
<dbReference type="InterPro" id="IPR052196">
    <property type="entry name" value="Bact_Kbp"/>
</dbReference>
<dbReference type="InterPro" id="IPR007055">
    <property type="entry name" value="BON_dom"/>
</dbReference>
<gene>
    <name evidence="7" type="ORF">AVDCRST_MAG39-1036</name>
</gene>
<evidence type="ECO:0000256" key="2">
    <source>
        <dbReference type="ARBA" id="ARBA00022490"/>
    </source>
</evidence>
<dbReference type="PANTHER" id="PTHR34700">
    <property type="entry name" value="POTASSIUM BINDING PROTEIN KBP"/>
    <property type="match status" value="1"/>
</dbReference>
<dbReference type="Gene3D" id="3.10.350.10">
    <property type="entry name" value="LysM domain"/>
    <property type="match status" value="1"/>
</dbReference>
<dbReference type="InterPro" id="IPR018392">
    <property type="entry name" value="LysM"/>
</dbReference>
<dbReference type="GO" id="GO:0005737">
    <property type="term" value="C:cytoplasm"/>
    <property type="evidence" value="ECO:0007669"/>
    <property type="project" value="UniProtKB-SubCell"/>
</dbReference>
<evidence type="ECO:0000259" key="6">
    <source>
        <dbReference type="PROSITE" id="PS51782"/>
    </source>
</evidence>
<dbReference type="EMBL" id="CADCVW010000039">
    <property type="protein sequence ID" value="CAA9494176.1"/>
    <property type="molecule type" value="Genomic_DNA"/>
</dbReference>
<evidence type="ECO:0000256" key="3">
    <source>
        <dbReference type="ARBA" id="ARBA00072219"/>
    </source>
</evidence>
<keyword evidence="2" id="KW-0963">Cytoplasm</keyword>